<dbReference type="SMART" id="SM00347">
    <property type="entry name" value="HTH_MARR"/>
    <property type="match status" value="1"/>
</dbReference>
<protein>
    <recommendedName>
        <fullName evidence="1">HTH marR-type domain-containing protein</fullName>
    </recommendedName>
</protein>
<name>A0ABP3CRW2_9PSEU</name>
<dbReference type="Gene3D" id="1.10.10.10">
    <property type="entry name" value="Winged helix-like DNA-binding domain superfamily/Winged helix DNA-binding domain"/>
    <property type="match status" value="1"/>
</dbReference>
<gene>
    <name evidence="2" type="ORF">GCM10010492_09770</name>
</gene>
<dbReference type="PANTHER" id="PTHR33164:SF99">
    <property type="entry name" value="MARR FAMILY REGULATORY PROTEIN"/>
    <property type="match status" value="1"/>
</dbReference>
<dbReference type="SUPFAM" id="SSF46785">
    <property type="entry name" value="Winged helix' DNA-binding domain"/>
    <property type="match status" value="1"/>
</dbReference>
<dbReference type="Proteomes" id="UP001500416">
    <property type="component" value="Unassembled WGS sequence"/>
</dbReference>
<proteinExistence type="predicted"/>
<keyword evidence="3" id="KW-1185">Reference proteome</keyword>
<dbReference type="Pfam" id="PF01047">
    <property type="entry name" value="MarR"/>
    <property type="match status" value="1"/>
</dbReference>
<evidence type="ECO:0000313" key="3">
    <source>
        <dbReference type="Proteomes" id="UP001500416"/>
    </source>
</evidence>
<comment type="caution">
    <text evidence="2">The sequence shown here is derived from an EMBL/GenBank/DDBJ whole genome shotgun (WGS) entry which is preliminary data.</text>
</comment>
<dbReference type="PROSITE" id="PS50995">
    <property type="entry name" value="HTH_MARR_2"/>
    <property type="match status" value="1"/>
</dbReference>
<dbReference type="InterPro" id="IPR000835">
    <property type="entry name" value="HTH_MarR-typ"/>
</dbReference>
<evidence type="ECO:0000259" key="1">
    <source>
        <dbReference type="PROSITE" id="PS50995"/>
    </source>
</evidence>
<dbReference type="PANTHER" id="PTHR33164">
    <property type="entry name" value="TRANSCRIPTIONAL REGULATOR, MARR FAMILY"/>
    <property type="match status" value="1"/>
</dbReference>
<dbReference type="EMBL" id="BAAABU010000002">
    <property type="protein sequence ID" value="GAA0213983.1"/>
    <property type="molecule type" value="Genomic_DNA"/>
</dbReference>
<reference evidence="3" key="1">
    <citation type="journal article" date="2019" name="Int. J. Syst. Evol. Microbiol.">
        <title>The Global Catalogue of Microorganisms (GCM) 10K type strain sequencing project: providing services to taxonomists for standard genome sequencing and annotation.</title>
        <authorList>
            <consortium name="The Broad Institute Genomics Platform"/>
            <consortium name="The Broad Institute Genome Sequencing Center for Infectious Disease"/>
            <person name="Wu L."/>
            <person name="Ma J."/>
        </authorList>
    </citation>
    <scope>NUCLEOTIDE SEQUENCE [LARGE SCALE GENOMIC DNA]</scope>
    <source>
        <strain evidence="3">JCM 3380</strain>
    </source>
</reference>
<accession>A0ABP3CRW2</accession>
<feature type="domain" description="HTH marR-type" evidence="1">
    <location>
        <begin position="1"/>
        <end position="147"/>
    </location>
</feature>
<sequence length="165" mass="18344">MVGVDRFEPSEALLAWLYVQQGVDAVRVAMGERVEAAAGCSLLEHEALYRIDMNGRLPMSELSDLLAVSPSGVTRLVERLVRRGWLERSQQPENRRVVYAALTDEGRRVLKATTAPAYRAAVAEEFAGTLTERDLADLRRVGRKLLEAHGKWDAQRFAPDRGSAP</sequence>
<dbReference type="PRINTS" id="PR00598">
    <property type="entry name" value="HTHMARR"/>
</dbReference>
<dbReference type="InterPro" id="IPR036388">
    <property type="entry name" value="WH-like_DNA-bd_sf"/>
</dbReference>
<dbReference type="InterPro" id="IPR036390">
    <property type="entry name" value="WH_DNA-bd_sf"/>
</dbReference>
<dbReference type="InterPro" id="IPR039422">
    <property type="entry name" value="MarR/SlyA-like"/>
</dbReference>
<organism evidence="2 3">
    <name type="scientific">Saccharothrix mutabilis subsp. mutabilis</name>
    <dbReference type="NCBI Taxonomy" id="66855"/>
    <lineage>
        <taxon>Bacteria</taxon>
        <taxon>Bacillati</taxon>
        <taxon>Actinomycetota</taxon>
        <taxon>Actinomycetes</taxon>
        <taxon>Pseudonocardiales</taxon>
        <taxon>Pseudonocardiaceae</taxon>
        <taxon>Saccharothrix</taxon>
    </lineage>
</organism>
<evidence type="ECO:0000313" key="2">
    <source>
        <dbReference type="EMBL" id="GAA0213983.1"/>
    </source>
</evidence>